<evidence type="ECO:0000256" key="2">
    <source>
        <dbReference type="SAM" id="Phobius"/>
    </source>
</evidence>
<reference evidence="3 4" key="1">
    <citation type="submission" date="2023-02" db="EMBL/GenBank/DDBJ databases">
        <title>LHISI_Scaffold_Assembly.</title>
        <authorList>
            <person name="Stuart O.P."/>
            <person name="Cleave R."/>
            <person name="Magrath M.J.L."/>
            <person name="Mikheyev A.S."/>
        </authorList>
    </citation>
    <scope>NUCLEOTIDE SEQUENCE [LARGE SCALE GENOMIC DNA]</scope>
    <source>
        <strain evidence="3">Daus_M_001</strain>
        <tissue evidence="3">Leg muscle</tissue>
    </source>
</reference>
<feature type="compositionally biased region" description="Basic and acidic residues" evidence="1">
    <location>
        <begin position="253"/>
        <end position="263"/>
    </location>
</feature>
<organism evidence="3 4">
    <name type="scientific">Dryococelus australis</name>
    <dbReference type="NCBI Taxonomy" id="614101"/>
    <lineage>
        <taxon>Eukaryota</taxon>
        <taxon>Metazoa</taxon>
        <taxon>Ecdysozoa</taxon>
        <taxon>Arthropoda</taxon>
        <taxon>Hexapoda</taxon>
        <taxon>Insecta</taxon>
        <taxon>Pterygota</taxon>
        <taxon>Neoptera</taxon>
        <taxon>Polyneoptera</taxon>
        <taxon>Phasmatodea</taxon>
        <taxon>Verophasmatodea</taxon>
        <taxon>Anareolatae</taxon>
        <taxon>Phasmatidae</taxon>
        <taxon>Eurycanthinae</taxon>
        <taxon>Dryococelus</taxon>
    </lineage>
</organism>
<keyword evidence="2" id="KW-0812">Transmembrane</keyword>
<protein>
    <submittedName>
        <fullName evidence="3">Uncharacterized protein</fullName>
    </submittedName>
</protein>
<keyword evidence="2" id="KW-0472">Membrane</keyword>
<feature type="region of interest" description="Disordered" evidence="1">
    <location>
        <begin position="296"/>
        <end position="316"/>
    </location>
</feature>
<dbReference type="EMBL" id="JARBHB010000006">
    <property type="protein sequence ID" value="KAJ8882189.1"/>
    <property type="molecule type" value="Genomic_DNA"/>
</dbReference>
<sequence>MLILSTIPRLYNVFSDATSKVPSELFFGRALFHPLIHTWGFHEFCWDAVNRKELEKVWEEATQNLHIDLSKLASMNAYASGSVSINVEDKSHYSNYKAINFSAKLVPKYHGPFHVKRFLTPVTVLLEDELSWTTDSYRLTAALIVEWIAIAVLIASLILVLVADTYCDCVPGSQNASSLVHVQLGICTEQCDTTASNHVPNWSLSEKDCSYRPPSHADEHFDHRSILDRRIDTSDNQTCTELRTSPTCGASDSGKRESDKGDTNTRAYCPITPTRKALNCHTVLRLLWHFKRPSRAASGAAGVTRSPRGRDRRPLKCRQAAVSDRLSRGGWLIERREGRRGGTVRTHKPPPASFLTAHLPASPQSPSGESLNTSVTLPRSHASLQLPQKFPRIYNLHVKHFARKGLDEGGGGEIGGGGGGGSAAWGKRTTFPLPFTSLIDPVSGWRERGRNSYYAPERPAVAALAEEERGVGRGGMLATQDVGVNGLKRGVERGRLSPGTTCFITRSGGEGVGPLAGGRGQISKAVVPTGHSRPKNESHLEMNLLFISKLHPARKPFCAYKENSANGLRASQILFTARSRKPEVARLWSTYGKRLLSRTSADNSSRSGPLVVDLWATLGLPDISRQYIQKWPACVVVKWQIRDRWLLAVDPVDSYRHIGFAFLPLESSLFSPRESAFAQCGGQFAQCG</sequence>
<evidence type="ECO:0000313" key="4">
    <source>
        <dbReference type="Proteomes" id="UP001159363"/>
    </source>
</evidence>
<feature type="region of interest" description="Disordered" evidence="1">
    <location>
        <begin position="242"/>
        <end position="263"/>
    </location>
</feature>
<proteinExistence type="predicted"/>
<keyword evidence="4" id="KW-1185">Reference proteome</keyword>
<name>A0ABQ9HD54_9NEOP</name>
<accession>A0ABQ9HD54</accession>
<evidence type="ECO:0000313" key="3">
    <source>
        <dbReference type="EMBL" id="KAJ8882189.1"/>
    </source>
</evidence>
<dbReference type="Proteomes" id="UP001159363">
    <property type="component" value="Chromosome 5"/>
</dbReference>
<comment type="caution">
    <text evidence="3">The sequence shown here is derived from an EMBL/GenBank/DDBJ whole genome shotgun (WGS) entry which is preliminary data.</text>
</comment>
<gene>
    <name evidence="3" type="ORF">PR048_018677</name>
</gene>
<feature type="transmembrane region" description="Helical" evidence="2">
    <location>
        <begin position="139"/>
        <end position="163"/>
    </location>
</feature>
<keyword evidence="2" id="KW-1133">Transmembrane helix</keyword>
<evidence type="ECO:0000256" key="1">
    <source>
        <dbReference type="SAM" id="MobiDB-lite"/>
    </source>
</evidence>